<keyword evidence="2" id="KW-0812">Transmembrane</keyword>
<dbReference type="AlphaFoldDB" id="A0A5N7A079"/>
<keyword evidence="2" id="KW-1133">Transmembrane helix</keyword>
<dbReference type="GeneID" id="43657238"/>
<dbReference type="Gene3D" id="2.115.10.20">
    <property type="entry name" value="Glycosyl hydrolase domain, family 43"/>
    <property type="match status" value="1"/>
</dbReference>
<dbReference type="InterPro" id="IPR023296">
    <property type="entry name" value="Glyco_hydro_beta-prop_sf"/>
</dbReference>
<sequence>MTHALLGMIPLLEFTVSPFSGIPMVLTGVISLGVLRLLMISSQGKSKSNPFCDPWPNMSKTFWLDPKETVFGIISGGIRNMTPTSFLYRVNPNDLVDWEYFGPMANYGLNFRPSRRSGDFGKNWEVT</sequence>
<evidence type="ECO:0000313" key="3">
    <source>
        <dbReference type="EMBL" id="KAE8363274.1"/>
    </source>
</evidence>
<keyword evidence="2" id="KW-0472">Membrane</keyword>
<keyword evidence="4" id="KW-1185">Reference proteome</keyword>
<proteinExistence type="predicted"/>
<evidence type="ECO:0000256" key="1">
    <source>
        <dbReference type="ARBA" id="ARBA00022729"/>
    </source>
</evidence>
<protein>
    <recommendedName>
        <fullName evidence="5">Glycosyl hydrolase</fullName>
    </recommendedName>
</protein>
<dbReference type="RefSeq" id="XP_031926355.1">
    <property type="nucleotide sequence ID" value="XM_032072792.1"/>
</dbReference>
<dbReference type="SUPFAM" id="SSF75005">
    <property type="entry name" value="Arabinanase/levansucrase/invertase"/>
    <property type="match status" value="1"/>
</dbReference>
<dbReference type="EMBL" id="ML737680">
    <property type="protein sequence ID" value="KAE8363274.1"/>
    <property type="molecule type" value="Genomic_DNA"/>
</dbReference>
<feature type="transmembrane region" description="Helical" evidence="2">
    <location>
        <begin position="20"/>
        <end position="39"/>
    </location>
</feature>
<gene>
    <name evidence="3" type="ORF">BDV27DRAFT_158962</name>
</gene>
<organism evidence="3 4">
    <name type="scientific">Aspergillus caelatus</name>
    <dbReference type="NCBI Taxonomy" id="61420"/>
    <lineage>
        <taxon>Eukaryota</taxon>
        <taxon>Fungi</taxon>
        <taxon>Dikarya</taxon>
        <taxon>Ascomycota</taxon>
        <taxon>Pezizomycotina</taxon>
        <taxon>Eurotiomycetes</taxon>
        <taxon>Eurotiomycetidae</taxon>
        <taxon>Eurotiales</taxon>
        <taxon>Aspergillaceae</taxon>
        <taxon>Aspergillus</taxon>
        <taxon>Aspergillus subgen. Circumdati</taxon>
    </lineage>
</organism>
<accession>A0A5N7A079</accession>
<evidence type="ECO:0008006" key="5">
    <source>
        <dbReference type="Google" id="ProtNLM"/>
    </source>
</evidence>
<evidence type="ECO:0000256" key="2">
    <source>
        <dbReference type="SAM" id="Phobius"/>
    </source>
</evidence>
<name>A0A5N7A079_9EURO</name>
<dbReference type="Proteomes" id="UP000326268">
    <property type="component" value="Unassembled WGS sequence"/>
</dbReference>
<reference evidence="3 4" key="1">
    <citation type="submission" date="2019-04" db="EMBL/GenBank/DDBJ databases">
        <title>Friends and foes A comparative genomics studyof 23 Aspergillus species from section Flavi.</title>
        <authorList>
            <consortium name="DOE Joint Genome Institute"/>
            <person name="Kjaerbolling I."/>
            <person name="Vesth T."/>
            <person name="Frisvad J.C."/>
            <person name="Nybo J.L."/>
            <person name="Theobald S."/>
            <person name="Kildgaard S."/>
            <person name="Isbrandt T."/>
            <person name="Kuo A."/>
            <person name="Sato A."/>
            <person name="Lyhne E.K."/>
            <person name="Kogle M.E."/>
            <person name="Wiebenga A."/>
            <person name="Kun R.S."/>
            <person name="Lubbers R.J."/>
            <person name="Makela M.R."/>
            <person name="Barry K."/>
            <person name="Chovatia M."/>
            <person name="Clum A."/>
            <person name="Daum C."/>
            <person name="Haridas S."/>
            <person name="He G."/>
            <person name="LaButti K."/>
            <person name="Lipzen A."/>
            <person name="Mondo S."/>
            <person name="Riley R."/>
            <person name="Salamov A."/>
            <person name="Simmons B.A."/>
            <person name="Magnuson J.K."/>
            <person name="Henrissat B."/>
            <person name="Mortensen U.H."/>
            <person name="Larsen T.O."/>
            <person name="Devries R.P."/>
            <person name="Grigoriev I.V."/>
            <person name="Machida M."/>
            <person name="Baker S.E."/>
            <person name="Andersen M.R."/>
        </authorList>
    </citation>
    <scope>NUCLEOTIDE SEQUENCE [LARGE SCALE GENOMIC DNA]</scope>
    <source>
        <strain evidence="3 4">CBS 763.97</strain>
    </source>
</reference>
<keyword evidence="1" id="KW-0732">Signal</keyword>
<evidence type="ECO:0000313" key="4">
    <source>
        <dbReference type="Proteomes" id="UP000326268"/>
    </source>
</evidence>
<dbReference type="OrthoDB" id="202537at2759"/>